<name>A0A2U2B8F3_9BACT</name>
<protein>
    <submittedName>
        <fullName evidence="3">Endonuclease</fullName>
    </submittedName>
</protein>
<reference evidence="3 4" key="1">
    <citation type="submission" date="2018-05" db="EMBL/GenBank/DDBJ databases">
        <title>Marinilabilia rubrum sp. nov., isolated from saltern sediment.</title>
        <authorList>
            <person name="Zhang R."/>
        </authorList>
    </citation>
    <scope>NUCLEOTIDE SEQUENCE [LARGE SCALE GENOMIC DNA]</scope>
    <source>
        <strain evidence="3 4">WTE16</strain>
    </source>
</reference>
<dbReference type="Gene3D" id="3.60.10.10">
    <property type="entry name" value="Endonuclease/exonuclease/phosphatase"/>
    <property type="match status" value="1"/>
</dbReference>
<dbReference type="GO" id="GO:0016020">
    <property type="term" value="C:membrane"/>
    <property type="evidence" value="ECO:0007669"/>
    <property type="project" value="GOC"/>
</dbReference>
<keyword evidence="1" id="KW-0732">Signal</keyword>
<dbReference type="Proteomes" id="UP000244956">
    <property type="component" value="Unassembled WGS sequence"/>
</dbReference>
<sequence>MYRIFLLLLLPGFFSACDPFNAILEEDDVVYYHSDADSKDESEVGDTLKVMTWNVKFGGARIDFFFDCHGDRVLMESSEVVDNLKRLSAFLKATRPDILFVQEVDVNSKRSAFVDQVEWLLENSHFSYAAYASQWRVSHIPSDGLGRMDSGNAIFSVTPLFKGRRVGLPLIGEQNFLVRYFYLRRNLLDVSTVIGKDTLHLLNTHLSAYSNDGTKEKQIDVVYSYLDSLDRLNLPFVIGGDFNALPPGTKNLKGFPDSACDDGEFEADDYSLEQTWMRSFYDQFQAAVSLEKYQVNNSVFFTHTTDKNGFWNRKLDYLFTNSAVLHDSTTTHQTEFFSGMETMPLSDHCALETVVVLRKNP</sequence>
<comment type="caution">
    <text evidence="3">The sequence shown here is derived from an EMBL/GenBank/DDBJ whole genome shotgun (WGS) entry which is preliminary data.</text>
</comment>
<organism evidence="3 4">
    <name type="scientific">Marinilabilia rubra</name>
    <dbReference type="NCBI Taxonomy" id="2162893"/>
    <lineage>
        <taxon>Bacteria</taxon>
        <taxon>Pseudomonadati</taxon>
        <taxon>Bacteroidota</taxon>
        <taxon>Bacteroidia</taxon>
        <taxon>Marinilabiliales</taxon>
        <taxon>Marinilabiliaceae</taxon>
        <taxon>Marinilabilia</taxon>
    </lineage>
</organism>
<gene>
    <name evidence="3" type="ORF">DDZ16_10185</name>
</gene>
<proteinExistence type="predicted"/>
<feature type="signal peptide" evidence="1">
    <location>
        <begin position="1"/>
        <end position="16"/>
    </location>
</feature>
<dbReference type="GO" id="GO:0004519">
    <property type="term" value="F:endonuclease activity"/>
    <property type="evidence" value="ECO:0007669"/>
    <property type="project" value="UniProtKB-KW"/>
</dbReference>
<feature type="domain" description="Endonuclease/exonuclease/phosphatase" evidence="2">
    <location>
        <begin position="51"/>
        <end position="348"/>
    </location>
</feature>
<keyword evidence="3" id="KW-0378">Hydrolase</keyword>
<dbReference type="InterPro" id="IPR051916">
    <property type="entry name" value="GPI-anchor_lipid_remodeler"/>
</dbReference>
<dbReference type="PROSITE" id="PS51257">
    <property type="entry name" value="PROKAR_LIPOPROTEIN"/>
    <property type="match status" value="1"/>
</dbReference>
<evidence type="ECO:0000313" key="4">
    <source>
        <dbReference type="Proteomes" id="UP000244956"/>
    </source>
</evidence>
<dbReference type="Pfam" id="PF03372">
    <property type="entry name" value="Exo_endo_phos"/>
    <property type="match status" value="1"/>
</dbReference>
<dbReference type="PANTHER" id="PTHR14859">
    <property type="entry name" value="CALCOFLUOR WHITE HYPERSENSITIVE PROTEIN PRECURSOR"/>
    <property type="match status" value="1"/>
</dbReference>
<dbReference type="InterPro" id="IPR036691">
    <property type="entry name" value="Endo/exonu/phosph_ase_sf"/>
</dbReference>
<dbReference type="GO" id="GO:0006506">
    <property type="term" value="P:GPI anchor biosynthetic process"/>
    <property type="evidence" value="ECO:0007669"/>
    <property type="project" value="TreeGrafter"/>
</dbReference>
<keyword evidence="3" id="KW-0255">Endonuclease</keyword>
<keyword evidence="3" id="KW-0540">Nuclease</keyword>
<dbReference type="AlphaFoldDB" id="A0A2U2B8F3"/>
<dbReference type="SUPFAM" id="SSF56219">
    <property type="entry name" value="DNase I-like"/>
    <property type="match status" value="1"/>
</dbReference>
<keyword evidence="4" id="KW-1185">Reference proteome</keyword>
<evidence type="ECO:0000256" key="1">
    <source>
        <dbReference type="SAM" id="SignalP"/>
    </source>
</evidence>
<evidence type="ECO:0000259" key="2">
    <source>
        <dbReference type="Pfam" id="PF03372"/>
    </source>
</evidence>
<dbReference type="InterPro" id="IPR005135">
    <property type="entry name" value="Endo/exonuclease/phosphatase"/>
</dbReference>
<feature type="chain" id="PRO_5015787897" evidence="1">
    <location>
        <begin position="17"/>
        <end position="361"/>
    </location>
</feature>
<dbReference type="PANTHER" id="PTHR14859:SF1">
    <property type="entry name" value="PGAP2-INTERACTING PROTEIN"/>
    <property type="match status" value="1"/>
</dbReference>
<dbReference type="EMBL" id="QEWP01000007">
    <property type="protein sequence ID" value="PWD99371.1"/>
    <property type="molecule type" value="Genomic_DNA"/>
</dbReference>
<dbReference type="OrthoDB" id="712861at2"/>
<evidence type="ECO:0000313" key="3">
    <source>
        <dbReference type="EMBL" id="PWD99371.1"/>
    </source>
</evidence>
<dbReference type="RefSeq" id="WP_109264355.1">
    <property type="nucleotide sequence ID" value="NZ_QEWP01000007.1"/>
</dbReference>
<accession>A0A2U2B8F3</accession>